<gene>
    <name evidence="1" type="ORF">SDC9_202540</name>
</gene>
<dbReference type="AntiFam" id="ANF00077">
    <property type="entry name" value="Shadow ORF (opposite AtoC)"/>
</dbReference>
<dbReference type="EMBL" id="VSSQ01123514">
    <property type="protein sequence ID" value="MPN54862.1"/>
    <property type="molecule type" value="Genomic_DNA"/>
</dbReference>
<proteinExistence type="predicted"/>
<protein>
    <submittedName>
        <fullName evidence="1">Uncharacterized protein</fullName>
    </submittedName>
</protein>
<name>A0A645IVH3_9ZZZZ</name>
<reference evidence="1" key="1">
    <citation type="submission" date="2019-08" db="EMBL/GenBank/DDBJ databases">
        <authorList>
            <person name="Kucharzyk K."/>
            <person name="Murdoch R.W."/>
            <person name="Higgins S."/>
            <person name="Loffler F."/>
        </authorList>
    </citation>
    <scope>NUCLEOTIDE SEQUENCE</scope>
</reference>
<accession>A0A645IVH3</accession>
<evidence type="ECO:0000313" key="1">
    <source>
        <dbReference type="EMBL" id="MPN54862.1"/>
    </source>
</evidence>
<dbReference type="AlphaFoldDB" id="A0A645IVH3"/>
<sequence>MARAHCAYRALLQHAQQLGLQADRHVTDLVEKQGASLCGSKQPRMASGCAAECTADMAEKFGFQQTFGYGAAVQGDERGACAFALLVDEPRQQLLACPAFALDQYAGFTACDESRLVEQSQHRFVTRQDAVLRG</sequence>
<dbReference type="AntiFam" id="ANF00203">
    <property type="entry name" value="Shadow ORF (opposite algB)"/>
</dbReference>
<organism evidence="1">
    <name type="scientific">bioreactor metagenome</name>
    <dbReference type="NCBI Taxonomy" id="1076179"/>
    <lineage>
        <taxon>unclassified sequences</taxon>
        <taxon>metagenomes</taxon>
        <taxon>ecological metagenomes</taxon>
    </lineage>
</organism>
<comment type="caution">
    <text evidence="1">The sequence shown here is derived from an EMBL/GenBank/DDBJ whole genome shotgun (WGS) entry which is preliminary data.</text>
</comment>